<keyword evidence="8 9" id="KW-0472">Membrane</keyword>
<evidence type="ECO:0000256" key="3">
    <source>
        <dbReference type="ARBA" id="ARBA00004991"/>
    </source>
</evidence>
<evidence type="ECO:0000256" key="8">
    <source>
        <dbReference type="ARBA" id="ARBA00023136"/>
    </source>
</evidence>
<organism evidence="10 11">
    <name type="scientific">Mycoplana rhizolycopersici</name>
    <dbReference type="NCBI Taxonomy" id="2746702"/>
    <lineage>
        <taxon>Bacteria</taxon>
        <taxon>Pseudomonadati</taxon>
        <taxon>Pseudomonadota</taxon>
        <taxon>Alphaproteobacteria</taxon>
        <taxon>Hyphomicrobiales</taxon>
        <taxon>Rhizobiaceae</taxon>
        <taxon>Mycoplana</taxon>
    </lineage>
</organism>
<dbReference type="SUPFAM" id="SSF53448">
    <property type="entry name" value="Nucleotide-diphospho-sugar transferases"/>
    <property type="match status" value="1"/>
</dbReference>
<dbReference type="PANTHER" id="PTHR12726:SF0">
    <property type="entry name" value="CERAMIDE GLUCOSYLTRANSFERASE"/>
    <property type="match status" value="1"/>
</dbReference>
<protein>
    <submittedName>
        <fullName evidence="10">Glycosyltransferase</fullName>
    </submittedName>
</protein>
<dbReference type="Proteomes" id="UP000659172">
    <property type="component" value="Unassembled WGS sequence"/>
</dbReference>
<feature type="transmembrane region" description="Helical" evidence="9">
    <location>
        <begin position="6"/>
        <end position="28"/>
    </location>
</feature>
<evidence type="ECO:0000256" key="6">
    <source>
        <dbReference type="ARBA" id="ARBA00022692"/>
    </source>
</evidence>
<evidence type="ECO:0000256" key="4">
    <source>
        <dbReference type="ARBA" id="ARBA00022676"/>
    </source>
</evidence>
<keyword evidence="4" id="KW-0328">Glycosyltransferase</keyword>
<dbReference type="InterPro" id="IPR025993">
    <property type="entry name" value="Ceramide_glucosylTrfase"/>
</dbReference>
<feature type="transmembrane region" description="Helical" evidence="9">
    <location>
        <begin position="320"/>
        <end position="341"/>
    </location>
</feature>
<comment type="subcellular location">
    <subcellularLocation>
        <location evidence="1">Membrane</location>
        <topology evidence="1">Multi-pass membrane protein</topology>
    </subcellularLocation>
</comment>
<evidence type="ECO:0000256" key="9">
    <source>
        <dbReference type="SAM" id="Phobius"/>
    </source>
</evidence>
<accession>A0ABX2QJ34</accession>
<sequence>MTVAFFIAAGFLAVHITSVVVVAMRRAVPRDLTVVRGRISLLRPVCGSEPFDMITLSSSFNQDWPDYEILFCAASEQDSAVPLVRRLIDEHPGHSARLLIGNERPTGNPKLDNLVKGWMTATGDWVCMTDSNLLLTENYLTVLAQTWDAQTGLVSCPAWGSQPEGWAGALECAFLNTNQARLQFFADSLGIGFAQGKSLFWNRQILDSVGGPVVLGRDLAEDVASTKLVHRLGLQVKLPAKPFTQPIGKRTFKSVWDRQLRWSRIRRDGFPWLFLAEPLNGPVAPVLLLALGGGPTWLAAFLLIWYWAEVALSRWNGWPATWLDIVMLPLRDLLIYALWLATFLRRGIEWRGHTLPAPRQFGASL</sequence>
<dbReference type="PANTHER" id="PTHR12726">
    <property type="entry name" value="CERAMIDE GLUCOSYLTRANSFERASE"/>
    <property type="match status" value="1"/>
</dbReference>
<evidence type="ECO:0000256" key="5">
    <source>
        <dbReference type="ARBA" id="ARBA00022679"/>
    </source>
</evidence>
<evidence type="ECO:0000256" key="7">
    <source>
        <dbReference type="ARBA" id="ARBA00022989"/>
    </source>
</evidence>
<evidence type="ECO:0000256" key="2">
    <source>
        <dbReference type="ARBA" id="ARBA00004760"/>
    </source>
</evidence>
<keyword evidence="6 9" id="KW-0812">Transmembrane</keyword>
<evidence type="ECO:0000313" key="11">
    <source>
        <dbReference type="Proteomes" id="UP000659172"/>
    </source>
</evidence>
<comment type="pathway">
    <text evidence="2">Lipid metabolism; sphingolipid metabolism.</text>
</comment>
<dbReference type="CDD" id="cd02520">
    <property type="entry name" value="Glucosylceramide_synthase"/>
    <property type="match status" value="1"/>
</dbReference>
<keyword evidence="5" id="KW-0808">Transferase</keyword>
<keyword evidence="11" id="KW-1185">Reference proteome</keyword>
<evidence type="ECO:0000256" key="1">
    <source>
        <dbReference type="ARBA" id="ARBA00004141"/>
    </source>
</evidence>
<dbReference type="EMBL" id="JABXYK010000016">
    <property type="protein sequence ID" value="NVP57801.1"/>
    <property type="molecule type" value="Genomic_DNA"/>
</dbReference>
<evidence type="ECO:0000313" key="10">
    <source>
        <dbReference type="EMBL" id="NVP57801.1"/>
    </source>
</evidence>
<reference evidence="10 11" key="1">
    <citation type="submission" date="2020-06" db="EMBL/GenBank/DDBJ databases">
        <title>Rhizobium sp.nov. isolated from the tomato plant.</title>
        <authorList>
            <person name="Thin K.K."/>
            <person name="Zhang X."/>
            <person name="He S."/>
        </authorList>
    </citation>
    <scope>NUCLEOTIDE SEQUENCE [LARGE SCALE GENOMIC DNA]</scope>
    <source>
        <strain evidence="10 11">DBTS2</strain>
    </source>
</reference>
<name>A0ABX2QJ34_9HYPH</name>
<feature type="transmembrane region" description="Helical" evidence="9">
    <location>
        <begin position="286"/>
        <end position="308"/>
    </location>
</feature>
<gene>
    <name evidence="10" type="ORF">HV823_21350</name>
</gene>
<dbReference type="InterPro" id="IPR029044">
    <property type="entry name" value="Nucleotide-diphossugar_trans"/>
</dbReference>
<comment type="caution">
    <text evidence="10">The sequence shown here is derived from an EMBL/GenBank/DDBJ whole genome shotgun (WGS) entry which is preliminary data.</text>
</comment>
<comment type="pathway">
    <text evidence="3">Sphingolipid metabolism.</text>
</comment>
<dbReference type="Pfam" id="PF13506">
    <property type="entry name" value="Glyco_transf_21"/>
    <property type="match status" value="1"/>
</dbReference>
<keyword evidence="7 9" id="KW-1133">Transmembrane helix</keyword>
<proteinExistence type="predicted"/>
<dbReference type="Gene3D" id="3.90.550.10">
    <property type="entry name" value="Spore Coat Polysaccharide Biosynthesis Protein SpsA, Chain A"/>
    <property type="match status" value="1"/>
</dbReference>